<proteinExistence type="predicted"/>
<accession>X1U7L4</accession>
<evidence type="ECO:0000313" key="1">
    <source>
        <dbReference type="EMBL" id="GAJ13454.1"/>
    </source>
</evidence>
<comment type="caution">
    <text evidence="1">The sequence shown here is derived from an EMBL/GenBank/DDBJ whole genome shotgun (WGS) entry which is preliminary data.</text>
</comment>
<dbReference type="Gene3D" id="3.20.140.10">
    <property type="entry name" value="nicotinate phosphoribosyltransferase"/>
    <property type="match status" value="1"/>
</dbReference>
<name>X1U7L4_9ZZZZ</name>
<dbReference type="AlphaFoldDB" id="X1U7L4"/>
<dbReference type="SUPFAM" id="SSF54675">
    <property type="entry name" value="Nicotinate/Quinolinate PRTase N-terminal domain-like"/>
    <property type="match status" value="1"/>
</dbReference>
<gene>
    <name evidence="1" type="ORF">S12H4_47804</name>
</gene>
<sequence length="62" mass="7396">MKIMREPKSGFINDINLILAMDFYQLTMGAAYYQDNLENSRNDENDIAVYDLFIRKYPKNRN</sequence>
<reference evidence="1" key="1">
    <citation type="journal article" date="2014" name="Front. Microbiol.">
        <title>High frequency of phylogenetically diverse reductive dehalogenase-homologous genes in deep subseafloor sedimentary metagenomes.</title>
        <authorList>
            <person name="Kawai M."/>
            <person name="Futagami T."/>
            <person name="Toyoda A."/>
            <person name="Takaki Y."/>
            <person name="Nishi S."/>
            <person name="Hori S."/>
            <person name="Arai W."/>
            <person name="Tsubouchi T."/>
            <person name="Morono Y."/>
            <person name="Uchiyama I."/>
            <person name="Ito T."/>
            <person name="Fujiyama A."/>
            <person name="Inagaki F."/>
            <person name="Takami H."/>
        </authorList>
    </citation>
    <scope>NUCLEOTIDE SEQUENCE</scope>
    <source>
        <strain evidence="1">Expedition CK06-06</strain>
    </source>
</reference>
<dbReference type="EMBL" id="BARW01029803">
    <property type="protein sequence ID" value="GAJ13454.1"/>
    <property type="molecule type" value="Genomic_DNA"/>
</dbReference>
<protein>
    <submittedName>
        <fullName evidence="1">Uncharacterized protein</fullName>
    </submittedName>
</protein>
<organism evidence="1">
    <name type="scientific">marine sediment metagenome</name>
    <dbReference type="NCBI Taxonomy" id="412755"/>
    <lineage>
        <taxon>unclassified sequences</taxon>
        <taxon>metagenomes</taxon>
        <taxon>ecological metagenomes</taxon>
    </lineage>
</organism>